<evidence type="ECO:0000256" key="1">
    <source>
        <dbReference type="ARBA" id="ARBA00005395"/>
    </source>
</evidence>
<name>A0A7D5IR26_9EURY</name>
<reference evidence="6 7" key="1">
    <citation type="submission" date="2020-06" db="EMBL/GenBank/DDBJ databases">
        <title>Methanolobus halotolerans sp. nov., isolated from a saline lake Tus in Siberia.</title>
        <authorList>
            <person name="Shen Y."/>
            <person name="Chen S.-C."/>
            <person name="Lai M.-C."/>
            <person name="Huang H.-H."/>
            <person name="Chiu H.-H."/>
            <person name="Tang S.-L."/>
            <person name="Rogozin D.Y."/>
            <person name="Degermendzhy A.G."/>
        </authorList>
    </citation>
    <scope>NUCLEOTIDE SEQUENCE [LARGE SCALE GENOMIC DNA]</scope>
    <source>
        <strain evidence="6 7">DSM 21339</strain>
    </source>
</reference>
<dbReference type="PROSITE" id="PS51186">
    <property type="entry name" value="GNAT"/>
    <property type="match status" value="1"/>
</dbReference>
<dbReference type="KEGG" id="mzi:HWN40_12385"/>
<evidence type="ECO:0000259" key="5">
    <source>
        <dbReference type="PROSITE" id="PS51186"/>
    </source>
</evidence>
<dbReference type="InterPro" id="IPR016181">
    <property type="entry name" value="Acyl_CoA_acyltransferase"/>
</dbReference>
<dbReference type="NCBIfam" id="TIGR01575">
    <property type="entry name" value="rimI"/>
    <property type="match status" value="1"/>
</dbReference>
<protein>
    <submittedName>
        <fullName evidence="6">Ribosomal protein S18-alanine N-acetyltransferase</fullName>
    </submittedName>
</protein>
<dbReference type="OrthoDB" id="43754at2157"/>
<dbReference type="Gene3D" id="3.40.630.30">
    <property type="match status" value="1"/>
</dbReference>
<dbReference type="EMBL" id="CP058215">
    <property type="protein sequence ID" value="QLC50967.1"/>
    <property type="molecule type" value="Genomic_DNA"/>
</dbReference>
<keyword evidence="6" id="KW-0689">Ribosomal protein</keyword>
<evidence type="ECO:0000256" key="3">
    <source>
        <dbReference type="ARBA" id="ARBA00022679"/>
    </source>
</evidence>
<dbReference type="PANTHER" id="PTHR43420:SF12">
    <property type="entry name" value="N-ACETYLTRANSFERASE DOMAIN-CONTAINING PROTEIN"/>
    <property type="match status" value="1"/>
</dbReference>
<dbReference type="InterPro" id="IPR050680">
    <property type="entry name" value="YpeA/RimI_acetyltransf"/>
</dbReference>
<evidence type="ECO:0000256" key="2">
    <source>
        <dbReference type="ARBA" id="ARBA00022490"/>
    </source>
</evidence>
<dbReference type="PANTHER" id="PTHR43420">
    <property type="entry name" value="ACETYLTRANSFERASE"/>
    <property type="match status" value="1"/>
</dbReference>
<dbReference type="RefSeq" id="WP_176966022.1">
    <property type="nucleotide sequence ID" value="NZ_CP058215.1"/>
</dbReference>
<dbReference type="CDD" id="cd04301">
    <property type="entry name" value="NAT_SF"/>
    <property type="match status" value="1"/>
</dbReference>
<keyword evidence="6" id="KW-0687">Ribonucleoprotein</keyword>
<dbReference type="InterPro" id="IPR006464">
    <property type="entry name" value="AcTrfase_RimI/Ard1"/>
</dbReference>
<evidence type="ECO:0000313" key="6">
    <source>
        <dbReference type="EMBL" id="QLC50967.1"/>
    </source>
</evidence>
<dbReference type="InterPro" id="IPR000182">
    <property type="entry name" value="GNAT_dom"/>
</dbReference>
<evidence type="ECO:0000256" key="4">
    <source>
        <dbReference type="ARBA" id="ARBA00023315"/>
    </source>
</evidence>
<proteinExistence type="inferred from homology"/>
<dbReference type="AlphaFoldDB" id="A0A7D5IR26"/>
<dbReference type="GO" id="GO:0008080">
    <property type="term" value="F:N-acetyltransferase activity"/>
    <property type="evidence" value="ECO:0007669"/>
    <property type="project" value="InterPro"/>
</dbReference>
<keyword evidence="7" id="KW-1185">Reference proteome</keyword>
<dbReference type="GO" id="GO:0005840">
    <property type="term" value="C:ribosome"/>
    <property type="evidence" value="ECO:0007669"/>
    <property type="project" value="UniProtKB-KW"/>
</dbReference>
<dbReference type="Proteomes" id="UP000509594">
    <property type="component" value="Chromosome"/>
</dbReference>
<dbReference type="GeneID" id="55822486"/>
<gene>
    <name evidence="6" type="primary">rimI</name>
    <name evidence="6" type="ORF">HWN40_12385</name>
</gene>
<organism evidence="6 7">
    <name type="scientific">Methanolobus zinderi</name>
    <dbReference type="NCBI Taxonomy" id="536044"/>
    <lineage>
        <taxon>Archaea</taxon>
        <taxon>Methanobacteriati</taxon>
        <taxon>Methanobacteriota</taxon>
        <taxon>Stenosarchaea group</taxon>
        <taxon>Methanomicrobia</taxon>
        <taxon>Methanosarcinales</taxon>
        <taxon>Methanosarcinaceae</taxon>
        <taxon>Methanolobus</taxon>
    </lineage>
</organism>
<dbReference type="Pfam" id="PF00583">
    <property type="entry name" value="Acetyltransf_1"/>
    <property type="match status" value="1"/>
</dbReference>
<keyword evidence="4" id="KW-0012">Acyltransferase</keyword>
<keyword evidence="3 6" id="KW-0808">Transferase</keyword>
<comment type="similarity">
    <text evidence="1">Belongs to the acetyltransferase family. RimI subfamily.</text>
</comment>
<evidence type="ECO:0000313" key="7">
    <source>
        <dbReference type="Proteomes" id="UP000509594"/>
    </source>
</evidence>
<dbReference type="SUPFAM" id="SSF55729">
    <property type="entry name" value="Acyl-CoA N-acyltransferases (Nat)"/>
    <property type="match status" value="1"/>
</dbReference>
<keyword evidence="2" id="KW-0963">Cytoplasm</keyword>
<sequence length="139" mass="16142">MIRRALIDDIPKIVQVEKACFSVPWPDFLFKAHLHNPGFVVYEKEKNLIGYAIIGDADGKAHLQNIAVHPDSRRQGIGTELLEWCMDLVRLYGYREIVLEVREKNTGSQLFYKKKGFEERGKVQDYYENDNAIIMGRKL</sequence>
<feature type="domain" description="N-acetyltransferase" evidence="5">
    <location>
        <begin position="1"/>
        <end position="139"/>
    </location>
</feature>
<accession>A0A7D5IR26</accession>